<comment type="subunit">
    <text evidence="6">Homotetramer.</text>
</comment>
<comment type="pathway">
    <text evidence="4">Polyol metabolism; myo-inositol biosynthesis; myo-inositol from D-glucose 6-phosphate: step 1/2.</text>
</comment>
<evidence type="ECO:0000256" key="1">
    <source>
        <dbReference type="ARBA" id="ARBA00000113"/>
    </source>
</evidence>
<dbReference type="EC" id="5.5.1.4" evidence="7"/>
<accession>A0AAW0GF62</accession>
<dbReference type="PANTHER" id="PTHR11510">
    <property type="entry name" value="MYO-INOSITOL-1 PHOSPHATE SYNTHASE"/>
    <property type="match status" value="1"/>
</dbReference>
<keyword evidence="8" id="KW-0963">Cytoplasm</keyword>
<reference evidence="19 20" key="1">
    <citation type="submission" date="2022-09" db="EMBL/GenBank/DDBJ databases">
        <authorList>
            <person name="Palmer J.M."/>
        </authorList>
    </citation>
    <scope>NUCLEOTIDE SEQUENCE [LARGE SCALE GENOMIC DNA]</scope>
    <source>
        <strain evidence="19 20">DSM 7382</strain>
    </source>
</reference>
<evidence type="ECO:0000256" key="16">
    <source>
        <dbReference type="ARBA" id="ARBA00032949"/>
    </source>
</evidence>
<dbReference type="Pfam" id="PF01658">
    <property type="entry name" value="Inos-1-P_synth"/>
    <property type="match status" value="1"/>
</dbReference>
<dbReference type="GO" id="GO:0005737">
    <property type="term" value="C:cytoplasm"/>
    <property type="evidence" value="ECO:0007669"/>
    <property type="project" value="UniProtKB-SubCell"/>
</dbReference>
<keyword evidence="20" id="KW-1185">Reference proteome</keyword>
<evidence type="ECO:0000256" key="14">
    <source>
        <dbReference type="ARBA" id="ARBA00023235"/>
    </source>
</evidence>
<dbReference type="FunFam" id="3.40.50.720:FF:000069">
    <property type="entry name" value="Inositol-3-phosphate synthase 1"/>
    <property type="match status" value="1"/>
</dbReference>
<protein>
    <recommendedName>
        <fullName evidence="17">Inositol-3-phosphate synthase</fullName>
        <ecNumber evidence="7">5.5.1.4</ecNumber>
    </recommendedName>
    <alternativeName>
        <fullName evidence="16">Myo-inositol 1-phosphate synthase</fullName>
    </alternativeName>
</protein>
<dbReference type="GO" id="GO:0008654">
    <property type="term" value="P:phospholipid biosynthetic process"/>
    <property type="evidence" value="ECO:0007669"/>
    <property type="project" value="UniProtKB-KW"/>
</dbReference>
<keyword evidence="14" id="KW-0413">Isomerase</keyword>
<evidence type="ECO:0000256" key="7">
    <source>
        <dbReference type="ARBA" id="ARBA00012125"/>
    </source>
</evidence>
<gene>
    <name evidence="19" type="ORF">QCA50_005370</name>
</gene>
<keyword evidence="15" id="KW-1208">Phospholipid metabolism</keyword>
<comment type="subcellular location">
    <subcellularLocation>
        <location evidence="3">Cytoplasm</location>
    </subcellularLocation>
</comment>
<feature type="domain" description="Myo-inositol-1-phosphate synthase GAPDH-like" evidence="18">
    <location>
        <begin position="339"/>
        <end position="465"/>
    </location>
</feature>
<evidence type="ECO:0000256" key="5">
    <source>
        <dbReference type="ARBA" id="ARBA00010813"/>
    </source>
</evidence>
<dbReference type="Pfam" id="PF07994">
    <property type="entry name" value="NAD_binding_5"/>
    <property type="match status" value="1"/>
</dbReference>
<dbReference type="EMBL" id="JASBNA010000005">
    <property type="protein sequence ID" value="KAK7691965.1"/>
    <property type="molecule type" value="Genomic_DNA"/>
</dbReference>
<dbReference type="InterPro" id="IPR013021">
    <property type="entry name" value="Myo-inos-1-P_Synthase_GAPDH"/>
</dbReference>
<evidence type="ECO:0000256" key="11">
    <source>
        <dbReference type="ARBA" id="ARBA00023027"/>
    </source>
</evidence>
<keyword evidence="11" id="KW-0520">NAD</keyword>
<evidence type="ECO:0000256" key="2">
    <source>
        <dbReference type="ARBA" id="ARBA00001911"/>
    </source>
</evidence>
<dbReference type="SUPFAM" id="SSF55347">
    <property type="entry name" value="Glyceraldehyde-3-phosphate dehydrogenase-like, C-terminal domain"/>
    <property type="match status" value="1"/>
</dbReference>
<evidence type="ECO:0000256" key="4">
    <source>
        <dbReference type="ARBA" id="ARBA00005117"/>
    </source>
</evidence>
<dbReference type="AlphaFoldDB" id="A0AAW0GF62"/>
<sequence length="555" mass="60834">MAPYNGNTSGLNTPESELESVLPVHPTAVRRPYPIVVQSENTSYSDEYITSKFTNRGADVAINDGQFIVTPTTKPYEFQTVRKVSKTGLMLIGMGGNNGTTLCATILANRHNISWHTKSGIQQPNYIGSLLRASTVRLGSEPSTGKDVHVPVSDVLPMVHPNDLVLGGWDISGASMDQAMRRAEVLDWDLQRQVDPHMAALGSPLPSIYYPDFIAANQEARADNVIPGKDKQEHLERIRADIRKFKADNQLDRVVIFWTANTERYSEIIPGVNDTADNVLNAIKTSHSEVSPSTVFAVAAILEGEPFVNGAPQNTFVPGVIQLAEREKSFIGGDDLKSGQTKLKSVFAEFLVNAGIKPLSIASYNHLGNNDGHNLSAEPQFKSKEISKSSVVDDMVAANPLLFKRPDVNAKKGTKEAKGEHPDHIVVIKYVPAVGDSKRAIDEYYSEIFCGGRSTINIFNECEDSLLATPLILDLTILTELLTRVKYRDASNSTEFAPLYPVLSLLSYMLKAPLVKPGTDVVNSLNRQRNALESFLKACIGLEGSSDLLLETRIW</sequence>
<organism evidence="19 20">
    <name type="scientific">Cerrena zonata</name>
    <dbReference type="NCBI Taxonomy" id="2478898"/>
    <lineage>
        <taxon>Eukaryota</taxon>
        <taxon>Fungi</taxon>
        <taxon>Dikarya</taxon>
        <taxon>Basidiomycota</taxon>
        <taxon>Agaricomycotina</taxon>
        <taxon>Agaricomycetes</taxon>
        <taxon>Polyporales</taxon>
        <taxon>Cerrenaceae</taxon>
        <taxon>Cerrena</taxon>
    </lineage>
</organism>
<comment type="catalytic activity">
    <reaction evidence="1">
        <text>D-glucose 6-phosphate = 1D-myo-inositol 3-phosphate</text>
        <dbReference type="Rhea" id="RHEA:10716"/>
        <dbReference type="ChEBI" id="CHEBI:58401"/>
        <dbReference type="ChEBI" id="CHEBI:61548"/>
        <dbReference type="EC" id="5.5.1.4"/>
    </reaction>
</comment>
<evidence type="ECO:0000256" key="8">
    <source>
        <dbReference type="ARBA" id="ARBA00022490"/>
    </source>
</evidence>
<evidence type="ECO:0000256" key="13">
    <source>
        <dbReference type="ARBA" id="ARBA00023209"/>
    </source>
</evidence>
<proteinExistence type="inferred from homology"/>
<evidence type="ECO:0000256" key="3">
    <source>
        <dbReference type="ARBA" id="ARBA00004496"/>
    </source>
</evidence>
<evidence type="ECO:0000256" key="9">
    <source>
        <dbReference type="ARBA" id="ARBA00022516"/>
    </source>
</evidence>
<keyword evidence="13" id="KW-0594">Phospholipid biosynthesis</keyword>
<comment type="caution">
    <text evidence="19">The sequence shown here is derived from an EMBL/GenBank/DDBJ whole genome shotgun (WGS) entry which is preliminary data.</text>
</comment>
<evidence type="ECO:0000259" key="18">
    <source>
        <dbReference type="Pfam" id="PF01658"/>
    </source>
</evidence>
<evidence type="ECO:0000256" key="6">
    <source>
        <dbReference type="ARBA" id="ARBA00011881"/>
    </source>
</evidence>
<evidence type="ECO:0000256" key="17">
    <source>
        <dbReference type="ARBA" id="ARBA00070063"/>
    </source>
</evidence>
<evidence type="ECO:0000313" key="20">
    <source>
        <dbReference type="Proteomes" id="UP001385951"/>
    </source>
</evidence>
<dbReference type="GO" id="GO:0004512">
    <property type="term" value="F:inositol-3-phosphate synthase activity"/>
    <property type="evidence" value="ECO:0007669"/>
    <property type="project" value="UniProtKB-EC"/>
</dbReference>
<name>A0AAW0GF62_9APHY</name>
<dbReference type="FunFam" id="3.40.50.720:FF:000334">
    <property type="entry name" value="Inositol-3-phosphate synthase"/>
    <property type="match status" value="1"/>
</dbReference>
<evidence type="ECO:0000313" key="19">
    <source>
        <dbReference type="EMBL" id="KAK7691965.1"/>
    </source>
</evidence>
<evidence type="ECO:0000256" key="15">
    <source>
        <dbReference type="ARBA" id="ARBA00023264"/>
    </source>
</evidence>
<dbReference type="PIRSF" id="PIRSF015578">
    <property type="entry name" value="Myoinos-ppht_syn"/>
    <property type="match status" value="1"/>
</dbReference>
<dbReference type="Gene3D" id="3.40.50.720">
    <property type="entry name" value="NAD(P)-binding Rossmann-like Domain"/>
    <property type="match status" value="2"/>
</dbReference>
<dbReference type="Proteomes" id="UP001385951">
    <property type="component" value="Unassembled WGS sequence"/>
</dbReference>
<dbReference type="GO" id="GO:0006021">
    <property type="term" value="P:inositol biosynthetic process"/>
    <property type="evidence" value="ECO:0007669"/>
    <property type="project" value="UniProtKB-KW"/>
</dbReference>
<comment type="cofactor">
    <cofactor evidence="2">
        <name>NAD(+)</name>
        <dbReference type="ChEBI" id="CHEBI:57540"/>
    </cofactor>
</comment>
<evidence type="ECO:0000256" key="12">
    <source>
        <dbReference type="ARBA" id="ARBA00023098"/>
    </source>
</evidence>
<keyword evidence="10" id="KW-0398">Inositol biosynthesis</keyword>
<evidence type="ECO:0000256" key="10">
    <source>
        <dbReference type="ARBA" id="ARBA00022550"/>
    </source>
</evidence>
<dbReference type="SUPFAM" id="SSF51735">
    <property type="entry name" value="NAD(P)-binding Rossmann-fold domains"/>
    <property type="match status" value="1"/>
</dbReference>
<comment type="similarity">
    <text evidence="5">Belongs to the myo-inositol 1-phosphate synthase family.</text>
</comment>
<keyword evidence="9" id="KW-0444">Lipid biosynthesis</keyword>
<dbReference type="InterPro" id="IPR036291">
    <property type="entry name" value="NAD(P)-bd_dom_sf"/>
</dbReference>
<keyword evidence="12" id="KW-0443">Lipid metabolism</keyword>
<dbReference type="InterPro" id="IPR002587">
    <property type="entry name" value="Myo-inos-1-P_Synthase"/>
</dbReference>